<sequence length="119" mass="12734">MAGSEKRKRNKLAHVRLSDEEHALLKSAADKTGLALGAYLRAAALDSPGPRAARKPPIRRQELVRLLGQIGKLGSNVNQIARALNTGDDPYGLVDDMKAASVEIAEMRAAILQALGRTP</sequence>
<organism evidence="1 2">
    <name type="scientific">Iodidimonas muriae</name>
    <dbReference type="NCBI Taxonomy" id="261467"/>
    <lineage>
        <taxon>Bacteria</taxon>
        <taxon>Pseudomonadati</taxon>
        <taxon>Pseudomonadota</taxon>
        <taxon>Alphaproteobacteria</taxon>
        <taxon>Iodidimonadales</taxon>
        <taxon>Iodidimonadaceae</taxon>
        <taxon>Iodidimonas</taxon>
    </lineage>
</organism>
<reference evidence="2" key="1">
    <citation type="journal article" date="2019" name="Int. J. Syst. Evol. Microbiol.">
        <title>The Global Catalogue of Microorganisms (GCM) 10K type strain sequencing project: providing services to taxonomists for standard genome sequencing and annotation.</title>
        <authorList>
            <consortium name="The Broad Institute Genomics Platform"/>
            <consortium name="The Broad Institute Genome Sequencing Center for Infectious Disease"/>
            <person name="Wu L."/>
            <person name="Ma J."/>
        </authorList>
    </citation>
    <scope>NUCLEOTIDE SEQUENCE [LARGE SCALE GENOMIC DNA]</scope>
    <source>
        <strain evidence="2">JCM 17843</strain>
    </source>
</reference>
<dbReference type="RefSeq" id="WP_150004847.1">
    <property type="nucleotide sequence ID" value="NZ_BMOV01000003.1"/>
</dbReference>
<comment type="caution">
    <text evidence="1">The sequence shown here is derived from an EMBL/GenBank/DDBJ whole genome shotgun (WGS) entry which is preliminary data.</text>
</comment>
<proteinExistence type="predicted"/>
<protein>
    <recommendedName>
        <fullName evidence="3">Plasmid mobilization relaxosome protein MobC</fullName>
    </recommendedName>
</protein>
<gene>
    <name evidence="1" type="ORF">GCM10007972_13010</name>
</gene>
<keyword evidence="2" id="KW-1185">Reference proteome</keyword>
<dbReference type="EMBL" id="BMOV01000003">
    <property type="protein sequence ID" value="GGO10350.1"/>
    <property type="molecule type" value="Genomic_DNA"/>
</dbReference>
<dbReference type="InterPro" id="IPR053842">
    <property type="entry name" value="NikA-like"/>
</dbReference>
<evidence type="ECO:0000313" key="2">
    <source>
        <dbReference type="Proteomes" id="UP000602381"/>
    </source>
</evidence>
<dbReference type="Pfam" id="PF21983">
    <property type="entry name" value="NikA-like"/>
    <property type="match status" value="1"/>
</dbReference>
<accession>A0ABQ2LDD8</accession>
<dbReference type="Proteomes" id="UP000602381">
    <property type="component" value="Unassembled WGS sequence"/>
</dbReference>
<evidence type="ECO:0000313" key="1">
    <source>
        <dbReference type="EMBL" id="GGO10350.1"/>
    </source>
</evidence>
<name>A0ABQ2LDD8_9PROT</name>
<evidence type="ECO:0008006" key="3">
    <source>
        <dbReference type="Google" id="ProtNLM"/>
    </source>
</evidence>